<reference evidence="2" key="1">
    <citation type="submission" date="2023-03" db="EMBL/GenBank/DDBJ databases">
        <title>Massive genome expansion in bonnet fungi (Mycena s.s.) driven by repeated elements and novel gene families across ecological guilds.</title>
        <authorList>
            <consortium name="Lawrence Berkeley National Laboratory"/>
            <person name="Harder C.B."/>
            <person name="Miyauchi S."/>
            <person name="Viragh M."/>
            <person name="Kuo A."/>
            <person name="Thoen E."/>
            <person name="Andreopoulos B."/>
            <person name="Lu D."/>
            <person name="Skrede I."/>
            <person name="Drula E."/>
            <person name="Henrissat B."/>
            <person name="Morin E."/>
            <person name="Kohler A."/>
            <person name="Barry K."/>
            <person name="LaButti K."/>
            <person name="Morin E."/>
            <person name="Salamov A."/>
            <person name="Lipzen A."/>
            <person name="Mereny Z."/>
            <person name="Hegedus B."/>
            <person name="Baldrian P."/>
            <person name="Stursova M."/>
            <person name="Weitz H."/>
            <person name="Taylor A."/>
            <person name="Grigoriev I.V."/>
            <person name="Nagy L.G."/>
            <person name="Martin F."/>
            <person name="Kauserud H."/>
        </authorList>
    </citation>
    <scope>NUCLEOTIDE SEQUENCE</scope>
    <source>
        <strain evidence="2">9144</strain>
    </source>
</reference>
<dbReference type="EMBL" id="JARJCW010000064">
    <property type="protein sequence ID" value="KAJ7200099.1"/>
    <property type="molecule type" value="Genomic_DNA"/>
</dbReference>
<organism evidence="2 3">
    <name type="scientific">Mycena pura</name>
    <dbReference type="NCBI Taxonomy" id="153505"/>
    <lineage>
        <taxon>Eukaryota</taxon>
        <taxon>Fungi</taxon>
        <taxon>Dikarya</taxon>
        <taxon>Basidiomycota</taxon>
        <taxon>Agaricomycotina</taxon>
        <taxon>Agaricomycetes</taxon>
        <taxon>Agaricomycetidae</taxon>
        <taxon>Agaricales</taxon>
        <taxon>Marasmiineae</taxon>
        <taxon>Mycenaceae</taxon>
        <taxon>Mycena</taxon>
    </lineage>
</organism>
<name>A0AAD6V5I7_9AGAR</name>
<dbReference type="AlphaFoldDB" id="A0AAD6V5I7"/>
<sequence length="400" mass="42900">MTARDACALCANKECIGYQPLGGGITNCFCGHAAVVHPPIETPSLPPRGGCSETGCIGFQATQFLSDSIGRTPCQRIGCGKLYITHALLPTISVTPSLPAAPPIMATSAAASQSASLVPSVAPVAQAWPLVLSPGNARSANDRRRTHASHQNAWGTTTGSSFPRGAHRSFSLNAQGPRGSQTQLTTRRGGKNTAAGPLPQDTELDFALYPLPVEYDVNVVDMENPDLYAPESGWPKVLGTQDSRLISALYKHGLTFKYNVPSECVADPSLPFFADLHVKLTAHMSSSHLSFSVIPESSSSPPPLGDDEDVFHQKQSAEWLALPWTILAVGGKPRRGEHQGRSLQSAGKAWHQITVAGIRKLELTNHMSRGTYYLIGESAIARQFLFINISPRIGKKYEKL</sequence>
<evidence type="ECO:0000256" key="1">
    <source>
        <dbReference type="SAM" id="MobiDB-lite"/>
    </source>
</evidence>
<feature type="region of interest" description="Disordered" evidence="1">
    <location>
        <begin position="136"/>
        <end position="199"/>
    </location>
</feature>
<keyword evidence="3" id="KW-1185">Reference proteome</keyword>
<proteinExistence type="predicted"/>
<evidence type="ECO:0000313" key="3">
    <source>
        <dbReference type="Proteomes" id="UP001219525"/>
    </source>
</evidence>
<dbReference type="Proteomes" id="UP001219525">
    <property type="component" value="Unassembled WGS sequence"/>
</dbReference>
<gene>
    <name evidence="2" type="ORF">GGX14DRAFT_572211</name>
</gene>
<protein>
    <submittedName>
        <fullName evidence="2">Uncharacterized protein</fullName>
    </submittedName>
</protein>
<feature type="compositionally biased region" description="Polar residues" evidence="1">
    <location>
        <begin position="149"/>
        <end position="161"/>
    </location>
</feature>
<comment type="caution">
    <text evidence="2">The sequence shown here is derived from an EMBL/GenBank/DDBJ whole genome shotgun (WGS) entry which is preliminary data.</text>
</comment>
<evidence type="ECO:0000313" key="2">
    <source>
        <dbReference type="EMBL" id="KAJ7200099.1"/>
    </source>
</evidence>
<feature type="compositionally biased region" description="Polar residues" evidence="1">
    <location>
        <begin position="170"/>
        <end position="186"/>
    </location>
</feature>
<accession>A0AAD6V5I7</accession>